<feature type="compositionally biased region" description="Gly residues" evidence="1">
    <location>
        <begin position="1858"/>
        <end position="1881"/>
    </location>
</feature>
<reference evidence="2" key="1">
    <citation type="submission" date="2021-02" db="EMBL/GenBank/DDBJ databases">
        <title>First Annotated Genome of the Yellow-green Alga Tribonema minus.</title>
        <authorList>
            <person name="Mahan K.M."/>
        </authorList>
    </citation>
    <scope>NUCLEOTIDE SEQUENCE</scope>
    <source>
        <strain evidence="2">UTEX B ZZ1240</strain>
    </source>
</reference>
<feature type="compositionally biased region" description="Basic residues" evidence="1">
    <location>
        <begin position="1"/>
        <end position="11"/>
    </location>
</feature>
<feature type="compositionally biased region" description="Low complexity" evidence="1">
    <location>
        <begin position="1236"/>
        <end position="1249"/>
    </location>
</feature>
<feature type="region of interest" description="Disordered" evidence="1">
    <location>
        <begin position="1060"/>
        <end position="1130"/>
    </location>
</feature>
<feature type="region of interest" description="Disordered" evidence="1">
    <location>
        <begin position="747"/>
        <end position="798"/>
    </location>
</feature>
<feature type="region of interest" description="Disordered" evidence="1">
    <location>
        <begin position="861"/>
        <end position="890"/>
    </location>
</feature>
<feature type="compositionally biased region" description="Low complexity" evidence="1">
    <location>
        <begin position="1806"/>
        <end position="1825"/>
    </location>
</feature>
<dbReference type="PANTHER" id="PTHR11501">
    <property type="entry name" value="MICROTUBULE-ASSOCIATED PROTEIN"/>
    <property type="match status" value="1"/>
</dbReference>
<dbReference type="PANTHER" id="PTHR11501:SF16">
    <property type="entry name" value="MICROTUBULE-ASSOCIATED PROTEIN 4"/>
    <property type="match status" value="1"/>
</dbReference>
<keyword evidence="3" id="KW-1185">Reference proteome</keyword>
<organism evidence="2 3">
    <name type="scientific">Tribonema minus</name>
    <dbReference type="NCBI Taxonomy" id="303371"/>
    <lineage>
        <taxon>Eukaryota</taxon>
        <taxon>Sar</taxon>
        <taxon>Stramenopiles</taxon>
        <taxon>Ochrophyta</taxon>
        <taxon>PX clade</taxon>
        <taxon>Xanthophyceae</taxon>
        <taxon>Tribonematales</taxon>
        <taxon>Tribonemataceae</taxon>
        <taxon>Tribonema</taxon>
    </lineage>
</organism>
<dbReference type="Proteomes" id="UP000664859">
    <property type="component" value="Unassembled WGS sequence"/>
</dbReference>
<feature type="region of interest" description="Disordered" evidence="1">
    <location>
        <begin position="1236"/>
        <end position="1283"/>
    </location>
</feature>
<feature type="compositionally biased region" description="Gly residues" evidence="1">
    <location>
        <begin position="1763"/>
        <end position="1776"/>
    </location>
</feature>
<feature type="region of interest" description="Disordered" evidence="1">
    <location>
        <begin position="1"/>
        <end position="26"/>
    </location>
</feature>
<evidence type="ECO:0000313" key="2">
    <source>
        <dbReference type="EMBL" id="KAG5177269.1"/>
    </source>
</evidence>
<feature type="compositionally biased region" description="Low complexity" evidence="1">
    <location>
        <begin position="1514"/>
        <end position="1532"/>
    </location>
</feature>
<feature type="region of interest" description="Disordered" evidence="1">
    <location>
        <begin position="1610"/>
        <end position="1667"/>
    </location>
</feature>
<sequence length="1955" mass="197065">MPGKKRTKAKAKPSAQKRQQQEGGADVELLSERDLESGLLALPAAAAGLAVNGYNSAITNKLIQQATVHVESPPSAAALAKDNREKCHNLQPPATSRSITRAASTKWPWETLPQKAVREFFATAKDSVIKVTDAEVRQRIREVQCPSCRELLHGALNECEDTDDQVRLSKRIKFTIAQDANRLEVLTLVGVSGVDSLEALARIVETAVGGADAVRSLSEAPDSEAAAAAATAPAAAAAPQEDPYALTTRDMLDCLETSGLPEEPLKNDLHDDESLPALLEHMKSSRAHADLACSVVRDDAAAASGDAADDDDANWNPKSAAALQRADAALSQWLQYITGVLIAVGTLQSVAFLTGAGDGSRAADDVRALADGLWGAYEAALARLLDLALESREEQVKLQPQQPMMVLFLAPNLRRATARAVAARRAELAALHDHGALLSEPFKELDELARRALTMRIGAVSGDGGGSGFGGAGEAMAAQQTLDQQLVRVVADWDTRLDRFRDSMLAQAAQELSPIAYPQTPAQTDAMKAWRVEFDADWEENEQRRVFQSQDAQKQVNGHNEDFARVKHALKAAGEQQESLDKRRKHVAAAAAAGGAAAAAALSSRLDHDLTREEMEVTARMQELSVERQLAHQHQMGVKLNFRAFMVRLLQRRYWRTRALYARLRCLNISRARAEARLCGDAAAGLARLRLLLTVAALDAAGAAVGAWAAQRVEQQLLLEAEAEADAASARRRREAAARSSKAAAAAAAARSSGDGDGGGAQDGAPEAASDAAEAAAPAAPAAKPAAPAAKPVRPASAKQPADTVLAAAAAPAAAVAPAAAAPAAPASRKRQGVDPLAPVGGWDRGIVEDDESGFVTIARSRKARGKKEPEPPAAALNGSSSGGSMGPAVRPQVAAPVAATQRPPAARVTAAPAPAAAAAAAAAPAAAAASAAPAVPAVAVARVTVAPAAAPLVHDAHIWPELPKLDRPRARPASGTAASRQAAAAAAGAPPKAPAAAAPPAAKATPLDARAPVFRPKMALTAAAAAAPPLLKVPPAAAAAAAGSSTKAAPAQAAAPAFDADAASPAVPGDRKAPPPTAASPKAASLKAASPKAASKAASPKASSAASAPQTADARQSSPQTVAAAAADSKPAKGDAAAAAPAAADQPAPAAAASAAAAAAPAIIAPEEEVPPAVVEAAAAAGPQPAASAAPVQCTQALPLAAQADALQDEAAAVPTIPADDAAAPATPLAAAPPAAAASSAPATTAAAAPPPPAAAAAADQPPQHRHEPRQPQPQQEPPAEADDVRVLEDGGALLPTISINGIVIQFGAVDSSELDFDAPGSGDAAEACEAYAEGIPNTDGVVADAVPSERVVPAAESQAPAKAPAAVEAPPAAVAAPPPSPTAAATLPAAAAAAAALSPPSNPQSPSPQVQSPPSLHAQLVGSPGAAAAAAPVTPPLQQRGASDEPPMPSGITELVLPTSPAMDAALQPSGGGGVYGPQQQQQQQQLAPSGSSDAAMAPDGSSGADAGGGAQQQQQPGGMAFAHPSAPYAHHPHHPQQHRGGGPHAPMAGMVPVGYGPGMHPPHMGPPMGPPQMPYMMPQGGGGVLPPQQGGMNMPLPPPGGINGMRSPAGNPPPGAMQQHQQQPPFFPAQGPHPPYSGPFVGPHSPAGAAAMDGGRGGGGGRGGVGGGGGGNAYMNPQMMGPNGPMLPPHMMGMQQGMYMPFVPQQGYMGGPVPPGGFIPHPHAGYHMYPQHGGGFHPMQQQFAQQPMQMMMRGPQQQQGGMGGGGGGGGGMMGFQQQPPLHQQQQQQAGVPQQQLPPPSSPLPQQQQQQHTPPLQPSTPQTAARRSGGKSYSGKAKRGGMPRGGPPLQAKRLAGGRGEGIGGKQEGGDTGGGPGGSPGAPPPPAAPGEAASAIVGGVISKIVNSSAENAVAVFKECGRQSRQQQMEYAPNAGLCASSRYAIADVSGSGRAE</sequence>
<protein>
    <submittedName>
        <fullName evidence="2">Uncharacterized protein</fullName>
    </submittedName>
</protein>
<evidence type="ECO:0000313" key="3">
    <source>
        <dbReference type="Proteomes" id="UP000664859"/>
    </source>
</evidence>
<dbReference type="GO" id="GO:0008017">
    <property type="term" value="F:microtubule binding"/>
    <property type="evidence" value="ECO:0007669"/>
    <property type="project" value="InterPro"/>
</dbReference>
<feature type="compositionally biased region" description="Pro residues" evidence="1">
    <location>
        <begin position="1628"/>
        <end position="1640"/>
    </location>
</feature>
<feature type="region of interest" description="Disordered" evidence="1">
    <location>
        <begin position="1396"/>
        <end position="1557"/>
    </location>
</feature>
<feature type="compositionally biased region" description="Low complexity" evidence="1">
    <location>
        <begin position="1752"/>
        <end position="1762"/>
    </location>
</feature>
<feature type="region of interest" description="Disordered" evidence="1">
    <location>
        <begin position="964"/>
        <end position="1004"/>
    </location>
</feature>
<feature type="region of interest" description="Disordered" evidence="1">
    <location>
        <begin position="1752"/>
        <end position="1892"/>
    </location>
</feature>
<feature type="compositionally biased region" description="Low complexity" evidence="1">
    <location>
        <begin position="1777"/>
        <end position="1797"/>
    </location>
</feature>
<dbReference type="EMBL" id="JAFCMP010000526">
    <property type="protein sequence ID" value="KAG5177269.1"/>
    <property type="molecule type" value="Genomic_DNA"/>
</dbReference>
<feature type="compositionally biased region" description="Low complexity" evidence="1">
    <location>
        <begin position="973"/>
        <end position="1004"/>
    </location>
</feature>
<dbReference type="GO" id="GO:0000226">
    <property type="term" value="P:microtubule cytoskeleton organization"/>
    <property type="evidence" value="ECO:0007669"/>
    <property type="project" value="TreeGrafter"/>
</dbReference>
<dbReference type="InterPro" id="IPR027324">
    <property type="entry name" value="MAP2/MAP4/Tau"/>
</dbReference>
<name>A0A835YL58_9STRA</name>
<accession>A0A835YL58</accession>
<feature type="compositionally biased region" description="Gly residues" evidence="1">
    <location>
        <begin position="1657"/>
        <end position="1667"/>
    </location>
</feature>
<feature type="compositionally biased region" description="Low complexity" evidence="1">
    <location>
        <begin position="763"/>
        <end position="798"/>
    </location>
</feature>
<evidence type="ECO:0000256" key="1">
    <source>
        <dbReference type="SAM" id="MobiDB-lite"/>
    </source>
</evidence>
<gene>
    <name evidence="2" type="ORF">JKP88DRAFT_350713</name>
</gene>
<comment type="caution">
    <text evidence="2">The sequence shown here is derived from an EMBL/GenBank/DDBJ whole genome shotgun (WGS) entry which is preliminary data.</text>
</comment>
<proteinExistence type="predicted"/>
<feature type="compositionally biased region" description="Low complexity" evidence="1">
    <location>
        <begin position="1479"/>
        <end position="1507"/>
    </location>
</feature>
<feature type="compositionally biased region" description="Low complexity" evidence="1">
    <location>
        <begin position="1547"/>
        <end position="1557"/>
    </location>
</feature>
<feature type="compositionally biased region" description="Low complexity" evidence="1">
    <location>
        <begin position="1080"/>
        <end position="1110"/>
    </location>
</feature>
<feature type="compositionally biased region" description="Low complexity" evidence="1">
    <location>
        <begin position="1060"/>
        <end position="1069"/>
    </location>
</feature>